<proteinExistence type="predicted"/>
<gene>
    <name evidence="2" type="ORF">F0U60_44115</name>
</gene>
<reference evidence="2 3" key="1">
    <citation type="submission" date="2019-08" db="EMBL/GenBank/DDBJ databases">
        <title>Archangium and Cystobacter genomes.</title>
        <authorList>
            <person name="Chen I.-C.K."/>
            <person name="Wielgoss S."/>
        </authorList>
    </citation>
    <scope>NUCLEOTIDE SEQUENCE [LARGE SCALE GENOMIC DNA]</scope>
    <source>
        <strain evidence="2 3">Cbm 6</strain>
    </source>
</reference>
<dbReference type="InterPro" id="IPR036291">
    <property type="entry name" value="NAD(P)-bd_dom_sf"/>
</dbReference>
<dbReference type="InterPro" id="IPR016040">
    <property type="entry name" value="NAD(P)-bd_dom"/>
</dbReference>
<dbReference type="SUPFAM" id="SSF51735">
    <property type="entry name" value="NAD(P)-binding Rossmann-fold domains"/>
    <property type="match status" value="1"/>
</dbReference>
<dbReference type="InterPro" id="IPR051207">
    <property type="entry name" value="ComplexI_NDUFA9_subunit"/>
</dbReference>
<evidence type="ECO:0000313" key="3">
    <source>
        <dbReference type="Proteomes" id="UP001611383"/>
    </source>
</evidence>
<dbReference type="RefSeq" id="WP_395809310.1">
    <property type="nucleotide sequence ID" value="NZ_CP043494.1"/>
</dbReference>
<name>A0ABY9X4N3_9BACT</name>
<dbReference type="EMBL" id="CP043494">
    <property type="protein sequence ID" value="WNG50348.1"/>
    <property type="molecule type" value="Genomic_DNA"/>
</dbReference>
<dbReference type="Proteomes" id="UP001611383">
    <property type="component" value="Chromosome"/>
</dbReference>
<protein>
    <submittedName>
        <fullName evidence="2">NAD(P)H-binding protein</fullName>
    </submittedName>
</protein>
<dbReference type="Pfam" id="PF13460">
    <property type="entry name" value="NAD_binding_10"/>
    <property type="match status" value="1"/>
</dbReference>
<organism evidence="2 3">
    <name type="scientific">Archangium minus</name>
    <dbReference type="NCBI Taxonomy" id="83450"/>
    <lineage>
        <taxon>Bacteria</taxon>
        <taxon>Pseudomonadati</taxon>
        <taxon>Myxococcota</taxon>
        <taxon>Myxococcia</taxon>
        <taxon>Myxococcales</taxon>
        <taxon>Cystobacterineae</taxon>
        <taxon>Archangiaceae</taxon>
        <taxon>Archangium</taxon>
    </lineage>
</organism>
<feature type="domain" description="NAD(P)-binding" evidence="1">
    <location>
        <begin position="14"/>
        <end position="131"/>
    </location>
</feature>
<dbReference type="PANTHER" id="PTHR12126">
    <property type="entry name" value="NADH-UBIQUINONE OXIDOREDUCTASE 39 KDA SUBUNIT-RELATED"/>
    <property type="match status" value="1"/>
</dbReference>
<evidence type="ECO:0000259" key="1">
    <source>
        <dbReference type="Pfam" id="PF13460"/>
    </source>
</evidence>
<dbReference type="Gene3D" id="3.40.50.720">
    <property type="entry name" value="NAD(P)-binding Rossmann-like Domain"/>
    <property type="match status" value="1"/>
</dbReference>
<evidence type="ECO:0000313" key="2">
    <source>
        <dbReference type="EMBL" id="WNG50348.1"/>
    </source>
</evidence>
<dbReference type="PANTHER" id="PTHR12126:SF11">
    <property type="entry name" value="NADH DEHYDROGENASE [UBIQUINONE] 1 ALPHA SUBCOMPLEX SUBUNIT 9, MITOCHONDRIAL"/>
    <property type="match status" value="1"/>
</dbReference>
<accession>A0ABY9X4N3</accession>
<sequence>MSAQNHLRTLLVTGATGFVGRALSQALLREPGHRVRLLSRRPMDGAGVTPRVEVIRGDILHPSTPARALRGVDTAYYLIHSLAEPGFREKELAAASTFARAAEVAGVRQIIYLGALGDPSLPRSPHVESRHATGAALREGRVPVTELRAAAIIGAGSAVFEMIRGFTERFPLIISPRGGETRCQPIALSDALRYLLAPLDTPRLVGHIWEMGGDEVLSYREMMETYAQLRGLVRPVLRMPVAVPRLSGLWTGLLSPIPQRIGEHFVRGLGHDAVVRDPRLRELLGIQHHLCFREALRCAVREAEEASRASHVPGGGL</sequence>
<keyword evidence="3" id="KW-1185">Reference proteome</keyword>